<evidence type="ECO:0000313" key="7">
    <source>
        <dbReference type="Proteomes" id="UP000319213"/>
    </source>
</evidence>
<evidence type="ECO:0000256" key="3">
    <source>
        <dbReference type="ARBA" id="ARBA00023237"/>
    </source>
</evidence>
<accession>A0A543IVN0</accession>
<gene>
    <name evidence="6" type="ORF">FHX40_1314</name>
</gene>
<proteinExistence type="predicted"/>
<evidence type="ECO:0000259" key="5">
    <source>
        <dbReference type="PROSITE" id="PS51123"/>
    </source>
</evidence>
<dbReference type="Gene3D" id="3.30.1330.60">
    <property type="entry name" value="OmpA-like domain"/>
    <property type="match status" value="1"/>
</dbReference>
<protein>
    <submittedName>
        <fullName evidence="6">Outer membrane protein OmpA-like peptidoglycan-associated protein</fullName>
    </submittedName>
</protein>
<sequence length="177" mass="19341">MLRSLAVLPLLLGTPSPSPQPTVLDSAIQESIVDLPLDGTILDLRLTVEDLEVETRQGEQTLVTISSDVLFAFDKADLTETARRRIAALADRLKNSRGVITVEGHTDSLGSPSYNLRLSRKRADAVKRELARLVPEARIKAVGYGEARPIAPNTKDGKDYPEGRAKNRRVTIKFNGG</sequence>
<feature type="domain" description="OmpA-like" evidence="5">
    <location>
        <begin position="58"/>
        <end position="177"/>
    </location>
</feature>
<dbReference type="Pfam" id="PF00691">
    <property type="entry name" value="OmpA"/>
    <property type="match status" value="1"/>
</dbReference>
<dbReference type="PRINTS" id="PR01021">
    <property type="entry name" value="OMPADOMAIN"/>
</dbReference>
<keyword evidence="2 4" id="KW-0472">Membrane</keyword>
<dbReference type="CDD" id="cd07185">
    <property type="entry name" value="OmpA_C-like"/>
    <property type="match status" value="1"/>
</dbReference>
<reference evidence="6 7" key="1">
    <citation type="submission" date="2019-06" db="EMBL/GenBank/DDBJ databases">
        <title>Sequencing the genomes of 1000 actinobacteria strains.</title>
        <authorList>
            <person name="Klenk H.-P."/>
        </authorList>
    </citation>
    <scope>NUCLEOTIDE SEQUENCE [LARGE SCALE GENOMIC DNA]</scope>
    <source>
        <strain evidence="6 7">DSM 43186</strain>
    </source>
</reference>
<dbReference type="RefSeq" id="WP_142258779.1">
    <property type="nucleotide sequence ID" value="NZ_BMPV01000003.1"/>
</dbReference>
<organism evidence="6 7">
    <name type="scientific">Thermopolyspora flexuosa</name>
    <dbReference type="NCBI Taxonomy" id="103836"/>
    <lineage>
        <taxon>Bacteria</taxon>
        <taxon>Bacillati</taxon>
        <taxon>Actinomycetota</taxon>
        <taxon>Actinomycetes</taxon>
        <taxon>Streptosporangiales</taxon>
        <taxon>Streptosporangiaceae</taxon>
        <taxon>Thermopolyspora</taxon>
    </lineage>
</organism>
<evidence type="ECO:0000256" key="1">
    <source>
        <dbReference type="ARBA" id="ARBA00004442"/>
    </source>
</evidence>
<dbReference type="EMBL" id="VFPQ01000001">
    <property type="protein sequence ID" value="TQM74633.1"/>
    <property type="molecule type" value="Genomic_DNA"/>
</dbReference>
<dbReference type="OrthoDB" id="5166631at2"/>
<dbReference type="PROSITE" id="PS51123">
    <property type="entry name" value="OMPA_2"/>
    <property type="match status" value="1"/>
</dbReference>
<comment type="subcellular location">
    <subcellularLocation>
        <location evidence="1">Cell outer membrane</location>
    </subcellularLocation>
</comment>
<dbReference type="PANTHER" id="PTHR30329:SF21">
    <property type="entry name" value="LIPOPROTEIN YIAD-RELATED"/>
    <property type="match status" value="1"/>
</dbReference>
<dbReference type="GO" id="GO:0009279">
    <property type="term" value="C:cell outer membrane"/>
    <property type="evidence" value="ECO:0007669"/>
    <property type="project" value="UniProtKB-SubCell"/>
</dbReference>
<name>A0A543IVN0_9ACTN</name>
<dbReference type="InterPro" id="IPR006664">
    <property type="entry name" value="OMP_bac"/>
</dbReference>
<comment type="caution">
    <text evidence="6">The sequence shown here is derived from an EMBL/GenBank/DDBJ whole genome shotgun (WGS) entry which is preliminary data.</text>
</comment>
<dbReference type="InterPro" id="IPR050330">
    <property type="entry name" value="Bact_OuterMem_StrucFunc"/>
</dbReference>
<keyword evidence="3" id="KW-0998">Cell outer membrane</keyword>
<dbReference type="PANTHER" id="PTHR30329">
    <property type="entry name" value="STATOR ELEMENT OF FLAGELLAR MOTOR COMPLEX"/>
    <property type="match status" value="1"/>
</dbReference>
<evidence type="ECO:0000313" key="6">
    <source>
        <dbReference type="EMBL" id="TQM74633.1"/>
    </source>
</evidence>
<dbReference type="SUPFAM" id="SSF103088">
    <property type="entry name" value="OmpA-like"/>
    <property type="match status" value="1"/>
</dbReference>
<dbReference type="InterPro" id="IPR036737">
    <property type="entry name" value="OmpA-like_sf"/>
</dbReference>
<keyword evidence="7" id="KW-1185">Reference proteome</keyword>
<dbReference type="InterPro" id="IPR006665">
    <property type="entry name" value="OmpA-like"/>
</dbReference>
<evidence type="ECO:0000256" key="2">
    <source>
        <dbReference type="ARBA" id="ARBA00023136"/>
    </source>
</evidence>
<evidence type="ECO:0000256" key="4">
    <source>
        <dbReference type="PROSITE-ProRule" id="PRU00473"/>
    </source>
</evidence>
<dbReference type="Proteomes" id="UP000319213">
    <property type="component" value="Unassembled WGS sequence"/>
</dbReference>
<dbReference type="AlphaFoldDB" id="A0A543IVN0"/>